<dbReference type="Proteomes" id="UP000593561">
    <property type="component" value="Unassembled WGS sequence"/>
</dbReference>
<dbReference type="AlphaFoldDB" id="A0A7J8T9F5"/>
<evidence type="ECO:0000313" key="2">
    <source>
        <dbReference type="EMBL" id="MBA0634740.1"/>
    </source>
</evidence>
<evidence type="ECO:0000259" key="1">
    <source>
        <dbReference type="Pfam" id="PF04526"/>
    </source>
</evidence>
<gene>
    <name evidence="2" type="ORF">Godav_029292</name>
</gene>
<accession>A0A7J8T9F5</accession>
<protein>
    <recommendedName>
        <fullName evidence="1">AIR12 DOMON domain-containing protein</fullName>
    </recommendedName>
</protein>
<proteinExistence type="predicted"/>
<dbReference type="EMBL" id="JABFAC010239176">
    <property type="protein sequence ID" value="MBA0634740.1"/>
    <property type="molecule type" value="Genomic_DNA"/>
</dbReference>
<keyword evidence="3" id="KW-1185">Reference proteome</keyword>
<evidence type="ECO:0000313" key="3">
    <source>
        <dbReference type="Proteomes" id="UP000593561"/>
    </source>
</evidence>
<feature type="domain" description="AIR12 DOMON" evidence="1">
    <location>
        <begin position="1"/>
        <end position="71"/>
    </location>
</feature>
<dbReference type="Pfam" id="PF04526">
    <property type="entry name" value="DUF568"/>
    <property type="match status" value="1"/>
</dbReference>
<comment type="caution">
    <text evidence="2">The sequence shown here is derived from an EMBL/GenBank/DDBJ whole genome shotgun (WGS) entry which is preliminary data.</text>
</comment>
<organism evidence="2 3">
    <name type="scientific">Gossypium davidsonii</name>
    <name type="common">Davidson's cotton</name>
    <name type="synonym">Gossypium klotzschianum subsp. davidsonii</name>
    <dbReference type="NCBI Taxonomy" id="34287"/>
    <lineage>
        <taxon>Eukaryota</taxon>
        <taxon>Viridiplantae</taxon>
        <taxon>Streptophyta</taxon>
        <taxon>Embryophyta</taxon>
        <taxon>Tracheophyta</taxon>
        <taxon>Spermatophyta</taxon>
        <taxon>Magnoliopsida</taxon>
        <taxon>eudicotyledons</taxon>
        <taxon>Gunneridae</taxon>
        <taxon>Pentapetalae</taxon>
        <taxon>rosids</taxon>
        <taxon>malvids</taxon>
        <taxon>Malvales</taxon>
        <taxon>Malvaceae</taxon>
        <taxon>Malvoideae</taxon>
        <taxon>Gossypium</taxon>
    </lineage>
</organism>
<reference evidence="2 3" key="1">
    <citation type="journal article" date="2019" name="Genome Biol. Evol.">
        <title>Insights into the evolution of the New World diploid cottons (Gossypium, subgenus Houzingenia) based on genome sequencing.</title>
        <authorList>
            <person name="Grover C.E."/>
            <person name="Arick M.A. 2nd"/>
            <person name="Thrash A."/>
            <person name="Conover J.L."/>
            <person name="Sanders W.S."/>
            <person name="Peterson D.G."/>
            <person name="Frelichowski J.E."/>
            <person name="Scheffler J.A."/>
            <person name="Scheffler B.E."/>
            <person name="Wendel J.F."/>
        </authorList>
    </citation>
    <scope>NUCLEOTIDE SEQUENCE [LARGE SCALE GENOMIC DNA]</scope>
    <source>
        <strain evidence="2">27</strain>
        <tissue evidence="2">Leaf</tissue>
    </source>
</reference>
<name>A0A7J8T9F5_GOSDV</name>
<sequence>MIGSQALVASRHYNDSMIAYSTSITSYNPSMQPWELSIPVSDISAEYVNEQMIIFGVLVPLGNQTSFNHVW</sequence>
<dbReference type="InterPro" id="IPR045265">
    <property type="entry name" value="AIR12_DOMON"/>
</dbReference>